<keyword evidence="3" id="KW-0597">Phosphoprotein</keyword>
<evidence type="ECO:0000256" key="2">
    <source>
        <dbReference type="ARBA" id="ARBA00012438"/>
    </source>
</evidence>
<dbReference type="InterPro" id="IPR036097">
    <property type="entry name" value="HisK_dim/P_sf"/>
</dbReference>
<dbReference type="PANTHER" id="PTHR45436:SF5">
    <property type="entry name" value="SENSOR HISTIDINE KINASE TRCS"/>
    <property type="match status" value="1"/>
</dbReference>
<feature type="transmembrane region" description="Helical" evidence="6">
    <location>
        <begin position="149"/>
        <end position="173"/>
    </location>
</feature>
<gene>
    <name evidence="7" type="ORF">GCM10011495_04240</name>
</gene>
<dbReference type="Gene3D" id="1.10.287.130">
    <property type="match status" value="1"/>
</dbReference>
<keyword evidence="5" id="KW-0418">Kinase</keyword>
<evidence type="ECO:0000256" key="1">
    <source>
        <dbReference type="ARBA" id="ARBA00000085"/>
    </source>
</evidence>
<dbReference type="Proteomes" id="UP000637774">
    <property type="component" value="Unassembled WGS sequence"/>
</dbReference>
<comment type="caution">
    <text evidence="7">The sequence shown here is derived from an EMBL/GenBank/DDBJ whole genome shotgun (WGS) entry which is preliminary data.</text>
</comment>
<dbReference type="EMBL" id="BMGY01000003">
    <property type="protein sequence ID" value="GGH79871.1"/>
    <property type="molecule type" value="Genomic_DNA"/>
</dbReference>
<evidence type="ECO:0000313" key="8">
    <source>
        <dbReference type="Proteomes" id="UP000637774"/>
    </source>
</evidence>
<sequence length="294" mass="33319">MRLEAKLALFNALSKLLLVLLGALVIPPIVQRVAVAHTDQRLRDKQRRVLALIARDGLQAFERDERAETYADYNIFKQEYITLTQLPVGAALPPERIFEEPRQVDEQVEDYRILSFARPASSAGQPAYRLEIRSSLDTVELLTATLRQLALWVLVAASLLTVVTDAAFAHYLLGPLRELIARKLRGIRQPSDFRFELIDTDTTDFRRLDERLNSLMRQVQSAFAKEREFMSNVSHELLTPVSILQSRFENMLQDPTLPYPTLPYPTRAACPTAGRIAAHALPPAQHRAHPAAHR</sequence>
<dbReference type="SUPFAM" id="SSF47384">
    <property type="entry name" value="Homodimeric domain of signal transducing histidine kinase"/>
    <property type="match status" value="1"/>
</dbReference>
<keyword evidence="6" id="KW-0472">Membrane</keyword>
<evidence type="ECO:0000256" key="4">
    <source>
        <dbReference type="ARBA" id="ARBA00022679"/>
    </source>
</evidence>
<dbReference type="EC" id="2.7.13.3" evidence="2"/>
<keyword evidence="6" id="KW-1133">Transmembrane helix</keyword>
<evidence type="ECO:0000256" key="6">
    <source>
        <dbReference type="SAM" id="Phobius"/>
    </source>
</evidence>
<name>A0ABQ1ZYF9_9BACT</name>
<keyword evidence="4" id="KW-0808">Transferase</keyword>
<dbReference type="RefSeq" id="WP_188560374.1">
    <property type="nucleotide sequence ID" value="NZ_BMGY01000003.1"/>
</dbReference>
<keyword evidence="6" id="KW-0812">Transmembrane</keyword>
<evidence type="ECO:0000313" key="7">
    <source>
        <dbReference type="EMBL" id="GGH79871.1"/>
    </source>
</evidence>
<evidence type="ECO:0000256" key="3">
    <source>
        <dbReference type="ARBA" id="ARBA00022553"/>
    </source>
</evidence>
<keyword evidence="8" id="KW-1185">Reference proteome</keyword>
<protein>
    <recommendedName>
        <fullName evidence="2">histidine kinase</fullName>
        <ecNumber evidence="2">2.7.13.3</ecNumber>
    </recommendedName>
</protein>
<organism evidence="7 8">
    <name type="scientific">Hymenobacter frigidus</name>
    <dbReference type="NCBI Taxonomy" id="1524095"/>
    <lineage>
        <taxon>Bacteria</taxon>
        <taxon>Pseudomonadati</taxon>
        <taxon>Bacteroidota</taxon>
        <taxon>Cytophagia</taxon>
        <taxon>Cytophagales</taxon>
        <taxon>Hymenobacteraceae</taxon>
        <taxon>Hymenobacter</taxon>
    </lineage>
</organism>
<accession>A0ABQ1ZYF9</accession>
<proteinExistence type="predicted"/>
<comment type="catalytic activity">
    <reaction evidence="1">
        <text>ATP + protein L-histidine = ADP + protein N-phospho-L-histidine.</text>
        <dbReference type="EC" id="2.7.13.3"/>
    </reaction>
</comment>
<dbReference type="InterPro" id="IPR050428">
    <property type="entry name" value="TCS_sensor_his_kinase"/>
</dbReference>
<evidence type="ECO:0000256" key="5">
    <source>
        <dbReference type="ARBA" id="ARBA00022777"/>
    </source>
</evidence>
<reference evidence="8" key="1">
    <citation type="journal article" date="2019" name="Int. J. Syst. Evol. Microbiol.">
        <title>The Global Catalogue of Microorganisms (GCM) 10K type strain sequencing project: providing services to taxonomists for standard genome sequencing and annotation.</title>
        <authorList>
            <consortium name="The Broad Institute Genomics Platform"/>
            <consortium name="The Broad Institute Genome Sequencing Center for Infectious Disease"/>
            <person name="Wu L."/>
            <person name="Ma J."/>
        </authorList>
    </citation>
    <scope>NUCLEOTIDE SEQUENCE [LARGE SCALE GENOMIC DNA]</scope>
    <source>
        <strain evidence="8">CGMCC 1.14966</strain>
    </source>
</reference>
<dbReference type="PANTHER" id="PTHR45436">
    <property type="entry name" value="SENSOR HISTIDINE KINASE YKOH"/>
    <property type="match status" value="1"/>
</dbReference>